<evidence type="ECO:0000256" key="11">
    <source>
        <dbReference type="SAM" id="Phobius"/>
    </source>
</evidence>
<feature type="domain" description="DUF2921" evidence="13">
    <location>
        <begin position="449"/>
        <end position="614"/>
    </location>
</feature>
<feature type="transmembrane region" description="Helical" evidence="11">
    <location>
        <begin position="714"/>
        <end position="732"/>
    </location>
</feature>
<dbReference type="GO" id="GO:0061630">
    <property type="term" value="F:ubiquitin protein ligase activity"/>
    <property type="evidence" value="ECO:0007669"/>
    <property type="project" value="UniProtKB-EC"/>
</dbReference>
<keyword evidence="8 11" id="KW-1133">Transmembrane helix</keyword>
<sequence length="927" mass="104183">MVTNRTSCSPPIHKSRVSSMPTKNPLNTHLHILVISLILNISGSVSLSYPPHCNKLVPASTPTAAQIKIDQFLQLQNAFYTGGYQILGNSSDSSKNSVTFLVQHINTTSNHDVYSVKANLYLKRSILVPETTSPRRGLLRQFRYRQPHFPVRRRGMTLVLNGFWSTFSGKLCMIGSGKGFAPDSILDLNVVVKLNYANGSSILKSLVNGVVESLDEIGTSSYFEPVHILGVTQLNYEYTFVMNENWDVGIGGNDDLVGWSLSLEKDRDLCSMLSKIYGGYELTYESDCGNGECNPFGEKFDFVPNFLSFTSIQCVDEKRLQLLVNLFSSVDNVFVRDLAPNATFVAEGKWDEKRNRFLFVACRILYSMDSLSDSSIGDCFIRFSLRFRGFLTLRDRSVVVGKIWSNQTVNGSVYYGNRWFSNARNKLFGLSGLKYKYSEIDTVTKTCSTRRTSKHKGKTYPNGHSSDMRFRILVGNSKEEKRWGSATPLFIGNQFYSPFALAENTSSDSLLNVSYWISFTAQPSFMSGGAVSHLDSVEISAEGIYDAKAGVLCMIGCKHLRSIQMMLTQNNSLDCEISINAQLSPLDAKVGGTTIRGTIESMRQISDPLYFQRLEFASRTIYSEQARNSIWRMDLEIVMVLISNTLACIFIGLQLLHVKSHPDVLPFISIVMLIVLTLGHMIPLLLNFDAMFKPNPEKQKILFGSGGWLEVNEVIVRVVTMVAFLLQFRLLQLAFSARSADGDQKISVSEKKVFGLSFSLYIAGGLIAWLVYGFKHSYKKPFLAPRLVSYQTLQQQSLWVDLKSYGGLILDGFLLPQMMFNIFCDSREKSLATSFYVGTSVVRILPHAYDLYRAHASTLPLNLFYIYANPRTDFFSTAWDVIIPCCSLLFVALITLQQRYGGRCIVPKRFRESSIYEKVPVVSNEEL</sequence>
<dbReference type="EC" id="2.3.2.27" evidence="4"/>
<reference evidence="14 15" key="1">
    <citation type="submission" date="2023-12" db="EMBL/GenBank/DDBJ databases">
        <title>A high-quality genome assembly for Dillenia turbinata (Dilleniales).</title>
        <authorList>
            <person name="Chanderbali A."/>
        </authorList>
    </citation>
    <scope>NUCLEOTIDE SEQUENCE [LARGE SCALE GENOMIC DNA]</scope>
    <source>
        <strain evidence="14">LSX21</strain>
        <tissue evidence="14">Leaf</tissue>
    </source>
</reference>
<dbReference type="Pfam" id="PF11145">
    <property type="entry name" value="DUF2921"/>
    <property type="match status" value="1"/>
</dbReference>
<dbReference type="Pfam" id="PF25333">
    <property type="entry name" value="DUF2921_N"/>
    <property type="match status" value="3"/>
</dbReference>
<evidence type="ECO:0000259" key="13">
    <source>
        <dbReference type="Pfam" id="PF25333"/>
    </source>
</evidence>
<comment type="caution">
    <text evidence="14">The sequence shown here is derived from an EMBL/GenBank/DDBJ whole genome shotgun (WGS) entry which is preliminary data.</text>
</comment>
<feature type="transmembrane region" description="Helical" evidence="11">
    <location>
        <begin position="664"/>
        <end position="686"/>
    </location>
</feature>
<keyword evidence="6 11" id="KW-0812">Transmembrane</keyword>
<feature type="domain" description="SWEET-like" evidence="12">
    <location>
        <begin position="625"/>
        <end position="910"/>
    </location>
</feature>
<dbReference type="PANTHER" id="PTHR33389:SF22">
    <property type="entry name" value="FAMILY PROTEIN, PUTATIVE (DUF2921)-RELATED"/>
    <property type="match status" value="1"/>
</dbReference>
<dbReference type="PANTHER" id="PTHR33389">
    <property type="entry name" value="FAMILY PROTEIN, PUTATIVE (DUF2921)-RELATED"/>
    <property type="match status" value="1"/>
</dbReference>
<keyword evidence="5" id="KW-0808">Transferase</keyword>
<dbReference type="InterPro" id="IPR057425">
    <property type="entry name" value="DUF2921_N"/>
</dbReference>
<dbReference type="GO" id="GO:0012505">
    <property type="term" value="C:endomembrane system"/>
    <property type="evidence" value="ECO:0007669"/>
    <property type="project" value="UniProtKB-SubCell"/>
</dbReference>
<evidence type="ECO:0000256" key="9">
    <source>
        <dbReference type="ARBA" id="ARBA00023136"/>
    </source>
</evidence>
<evidence type="ECO:0000259" key="12">
    <source>
        <dbReference type="Pfam" id="PF11145"/>
    </source>
</evidence>
<feature type="region of interest" description="Disordered" evidence="10">
    <location>
        <begin position="1"/>
        <end position="21"/>
    </location>
</feature>
<comment type="catalytic activity">
    <reaction evidence="1">
        <text>S-ubiquitinyl-[E2 ubiquitin-conjugating enzyme]-L-cysteine + [acceptor protein]-L-lysine = [E2 ubiquitin-conjugating enzyme]-L-cysteine + N(6)-ubiquitinyl-[acceptor protein]-L-lysine.</text>
        <dbReference type="EC" id="2.3.2.27"/>
    </reaction>
</comment>
<evidence type="ECO:0000256" key="8">
    <source>
        <dbReference type="ARBA" id="ARBA00022989"/>
    </source>
</evidence>
<evidence type="ECO:0000313" key="15">
    <source>
        <dbReference type="Proteomes" id="UP001370490"/>
    </source>
</evidence>
<keyword evidence="15" id="KW-1185">Reference proteome</keyword>
<dbReference type="AlphaFoldDB" id="A0AAN8VJ31"/>
<name>A0AAN8VJ31_9MAGN</name>
<accession>A0AAN8VJ31</accession>
<feature type="domain" description="DUF2921" evidence="13">
    <location>
        <begin position="284"/>
        <end position="415"/>
    </location>
</feature>
<gene>
    <name evidence="14" type="ORF">RJ641_002193</name>
</gene>
<evidence type="ECO:0000256" key="5">
    <source>
        <dbReference type="ARBA" id="ARBA00022679"/>
    </source>
</evidence>
<evidence type="ECO:0000256" key="4">
    <source>
        <dbReference type="ARBA" id="ARBA00012483"/>
    </source>
</evidence>
<evidence type="ECO:0000256" key="6">
    <source>
        <dbReference type="ARBA" id="ARBA00022692"/>
    </source>
</evidence>
<dbReference type="EMBL" id="JBAMMX010000010">
    <property type="protein sequence ID" value="KAK6932569.1"/>
    <property type="molecule type" value="Genomic_DNA"/>
</dbReference>
<feature type="transmembrane region" description="Helical" evidence="11">
    <location>
        <begin position="753"/>
        <end position="772"/>
    </location>
</feature>
<evidence type="ECO:0000313" key="14">
    <source>
        <dbReference type="EMBL" id="KAK6932569.1"/>
    </source>
</evidence>
<keyword evidence="7" id="KW-0833">Ubl conjugation pathway</keyword>
<dbReference type="InterPro" id="IPR021319">
    <property type="entry name" value="DUF2921"/>
</dbReference>
<evidence type="ECO:0000256" key="7">
    <source>
        <dbReference type="ARBA" id="ARBA00022786"/>
    </source>
</evidence>
<proteinExistence type="predicted"/>
<protein>
    <recommendedName>
        <fullName evidence="4">RING-type E3 ubiquitin transferase</fullName>
        <ecNumber evidence="4">2.3.2.27</ecNumber>
    </recommendedName>
</protein>
<comment type="pathway">
    <text evidence="3">Protein modification; protein ubiquitination.</text>
</comment>
<evidence type="ECO:0000256" key="2">
    <source>
        <dbReference type="ARBA" id="ARBA00004127"/>
    </source>
</evidence>
<comment type="subcellular location">
    <subcellularLocation>
        <location evidence="2">Endomembrane system</location>
        <topology evidence="2">Multi-pass membrane protein</topology>
    </subcellularLocation>
</comment>
<evidence type="ECO:0000256" key="10">
    <source>
        <dbReference type="SAM" id="MobiDB-lite"/>
    </source>
</evidence>
<dbReference type="Proteomes" id="UP001370490">
    <property type="component" value="Unassembled WGS sequence"/>
</dbReference>
<feature type="domain" description="DUF2921" evidence="13">
    <location>
        <begin position="51"/>
        <end position="227"/>
    </location>
</feature>
<evidence type="ECO:0000256" key="1">
    <source>
        <dbReference type="ARBA" id="ARBA00000900"/>
    </source>
</evidence>
<organism evidence="14 15">
    <name type="scientific">Dillenia turbinata</name>
    <dbReference type="NCBI Taxonomy" id="194707"/>
    <lineage>
        <taxon>Eukaryota</taxon>
        <taxon>Viridiplantae</taxon>
        <taxon>Streptophyta</taxon>
        <taxon>Embryophyta</taxon>
        <taxon>Tracheophyta</taxon>
        <taxon>Spermatophyta</taxon>
        <taxon>Magnoliopsida</taxon>
        <taxon>eudicotyledons</taxon>
        <taxon>Gunneridae</taxon>
        <taxon>Pentapetalae</taxon>
        <taxon>Dilleniales</taxon>
        <taxon>Dilleniaceae</taxon>
        <taxon>Dillenia</taxon>
    </lineage>
</organism>
<feature type="transmembrane region" description="Helical" evidence="11">
    <location>
        <begin position="874"/>
        <end position="896"/>
    </location>
</feature>
<evidence type="ECO:0000256" key="3">
    <source>
        <dbReference type="ARBA" id="ARBA00004906"/>
    </source>
</evidence>
<keyword evidence="9 11" id="KW-0472">Membrane</keyword>
<feature type="transmembrane region" description="Helical" evidence="11">
    <location>
        <begin position="637"/>
        <end position="657"/>
    </location>
</feature>